<proteinExistence type="predicted"/>
<dbReference type="EMBL" id="CP054929">
    <property type="protein sequence ID" value="QKW51954.1"/>
    <property type="molecule type" value="Genomic_DNA"/>
</dbReference>
<evidence type="ECO:0000256" key="1">
    <source>
        <dbReference type="SAM" id="Coils"/>
    </source>
</evidence>
<keyword evidence="1" id="KW-0175">Coiled coil</keyword>
<accession>A0A7H8NC01</accession>
<dbReference type="AlphaFoldDB" id="A0A7H8NC01"/>
<feature type="region of interest" description="Disordered" evidence="2">
    <location>
        <begin position="95"/>
        <end position="130"/>
    </location>
</feature>
<gene>
    <name evidence="3" type="ORF">HUT08_23195</name>
</gene>
<reference evidence="3 4" key="1">
    <citation type="submission" date="2020-06" db="EMBL/GenBank/DDBJ databases">
        <title>Genome mining for natural products.</title>
        <authorList>
            <person name="Zhang B."/>
            <person name="Shi J."/>
            <person name="Ge H."/>
        </authorList>
    </citation>
    <scope>NUCLEOTIDE SEQUENCE [LARGE SCALE GENOMIC DNA]</scope>
    <source>
        <strain evidence="3 4">NA00687</strain>
    </source>
</reference>
<organism evidence="3 4">
    <name type="scientific">Streptomyces buecherae</name>
    <dbReference type="NCBI Taxonomy" id="2763006"/>
    <lineage>
        <taxon>Bacteria</taxon>
        <taxon>Bacillati</taxon>
        <taxon>Actinomycetota</taxon>
        <taxon>Actinomycetes</taxon>
        <taxon>Kitasatosporales</taxon>
        <taxon>Streptomycetaceae</taxon>
        <taxon>Streptomyces</taxon>
    </lineage>
</organism>
<dbReference type="RefSeq" id="WP_176163661.1">
    <property type="nucleotide sequence ID" value="NZ_CP054929.1"/>
</dbReference>
<feature type="compositionally biased region" description="Basic residues" evidence="2">
    <location>
        <begin position="113"/>
        <end position="124"/>
    </location>
</feature>
<keyword evidence="4" id="KW-1185">Reference proteome</keyword>
<feature type="coiled-coil region" evidence="1">
    <location>
        <begin position="10"/>
        <end position="37"/>
    </location>
</feature>
<name>A0A7H8NC01_9ACTN</name>
<protein>
    <submittedName>
        <fullName evidence="3">Uncharacterized protein</fullName>
    </submittedName>
</protein>
<dbReference type="Proteomes" id="UP000509303">
    <property type="component" value="Chromosome"/>
</dbReference>
<evidence type="ECO:0000313" key="3">
    <source>
        <dbReference type="EMBL" id="QKW51954.1"/>
    </source>
</evidence>
<evidence type="ECO:0000256" key="2">
    <source>
        <dbReference type="SAM" id="MobiDB-lite"/>
    </source>
</evidence>
<sequence>MIVTPTDAEILRAVRRVHDLERRHEELRAQLESMDEARGPEDVAEQNRCGEAMAATAETLLIESVYALEEIGLSLAARAVEVTAAAEGITLPRAAAHREHAAASPEPSVPPAGRRRAGVRRVARRLPGVR</sequence>
<evidence type="ECO:0000313" key="4">
    <source>
        <dbReference type="Proteomes" id="UP000509303"/>
    </source>
</evidence>